<reference evidence="8" key="1">
    <citation type="journal article" date="2005" name="Nature">
        <title>Sequencing of Aspergillus nidulans and comparative analysis with A. fumigatus and A. oryzae.</title>
        <authorList>
            <person name="Galagan J.E."/>
            <person name="Calvo S.E."/>
            <person name="Cuomo C."/>
            <person name="Ma L.J."/>
            <person name="Wortman J.R."/>
            <person name="Batzoglou S."/>
            <person name="Lee S.I."/>
            <person name="Basturkmen M."/>
            <person name="Spevak C.C."/>
            <person name="Clutterbuck J."/>
            <person name="Kapitonov V."/>
            <person name="Jurka J."/>
            <person name="Scazzocchio C."/>
            <person name="Farman M."/>
            <person name="Butler J."/>
            <person name="Purcell S."/>
            <person name="Harris S."/>
            <person name="Braus G.H."/>
            <person name="Draht O."/>
            <person name="Busch S."/>
            <person name="D'Enfert C."/>
            <person name="Bouchier C."/>
            <person name="Goldman G.H."/>
            <person name="Bell-Pedersen D."/>
            <person name="Griffiths-Jones S."/>
            <person name="Doonan J.H."/>
            <person name="Yu J."/>
            <person name="Vienken K."/>
            <person name="Pain A."/>
            <person name="Freitag M."/>
            <person name="Selker E.U."/>
            <person name="Archer D.B."/>
            <person name="Penalva M.A."/>
            <person name="Oakley B.R."/>
            <person name="Momany M."/>
            <person name="Tanaka T."/>
            <person name="Kumagai T."/>
            <person name="Asai K."/>
            <person name="Machida M."/>
            <person name="Nierman W.C."/>
            <person name="Denning D.W."/>
            <person name="Caddick M."/>
            <person name="Hynes M."/>
            <person name="Paoletti M."/>
            <person name="Fischer R."/>
            <person name="Miller B."/>
            <person name="Dyer P."/>
            <person name="Sachs M.S."/>
            <person name="Osmani S.A."/>
            <person name="Birren B.W."/>
        </authorList>
    </citation>
    <scope>NUCLEOTIDE SEQUENCE [LARGE SCALE GENOMIC DNA]</scope>
    <source>
        <strain evidence="8">FGSC A4 / ATCC 38163 / CBS 112.46 / NRRL 194 / M139</strain>
    </source>
</reference>
<organism evidence="7 8">
    <name type="scientific">Emericella nidulans (strain FGSC A4 / ATCC 38163 / CBS 112.46 / NRRL 194 / M139)</name>
    <name type="common">Aspergillus nidulans</name>
    <dbReference type="NCBI Taxonomy" id="227321"/>
    <lineage>
        <taxon>Eukaryota</taxon>
        <taxon>Fungi</taxon>
        <taxon>Dikarya</taxon>
        <taxon>Ascomycota</taxon>
        <taxon>Pezizomycotina</taxon>
        <taxon>Eurotiomycetes</taxon>
        <taxon>Eurotiomycetidae</taxon>
        <taxon>Eurotiales</taxon>
        <taxon>Aspergillaceae</taxon>
        <taxon>Aspergillus</taxon>
        <taxon>Aspergillus subgen. Nidulantes</taxon>
    </lineage>
</organism>
<evidence type="ECO:0000313" key="7">
    <source>
        <dbReference type="EMBL" id="CBF80232.1"/>
    </source>
</evidence>
<dbReference type="eggNOG" id="KOG2806">
    <property type="taxonomic scope" value="Eukaryota"/>
</dbReference>
<feature type="domain" description="LysM" evidence="6">
    <location>
        <begin position="210"/>
        <end position="256"/>
    </location>
</feature>
<dbReference type="HOGENOM" id="CLU_423906_0_0_1"/>
<dbReference type="OrthoDB" id="5985073at2759"/>
<dbReference type="Pfam" id="PF01476">
    <property type="entry name" value="LysM"/>
    <property type="match status" value="2"/>
</dbReference>
<feature type="domain" description="LysM" evidence="6">
    <location>
        <begin position="28"/>
        <end position="72"/>
    </location>
</feature>
<dbReference type="AlphaFoldDB" id="Q5AV33"/>
<evidence type="ECO:0000256" key="5">
    <source>
        <dbReference type="SAM" id="SignalP"/>
    </source>
</evidence>
<dbReference type="InterPro" id="IPR018392">
    <property type="entry name" value="LysM"/>
</dbReference>
<gene>
    <name evidence="7" type="ORF">ANIA_07847</name>
</gene>
<dbReference type="InParanoid" id="Q5AV33"/>
<dbReference type="InterPro" id="IPR052210">
    <property type="entry name" value="LysM1-like"/>
</dbReference>
<feature type="domain" description="LysM" evidence="6">
    <location>
        <begin position="128"/>
        <end position="174"/>
    </location>
</feature>
<evidence type="ECO:0000313" key="8">
    <source>
        <dbReference type="Proteomes" id="UP000000560"/>
    </source>
</evidence>
<protein>
    <submittedName>
        <fullName evidence="7">LysM domain protein, putative (AFU_orthologue AFUA_5G03980)</fullName>
    </submittedName>
</protein>
<feature type="region of interest" description="Disordered" evidence="4">
    <location>
        <begin position="82"/>
        <end position="116"/>
    </location>
</feature>
<dbReference type="GO" id="GO:0008061">
    <property type="term" value="F:chitin binding"/>
    <property type="evidence" value="ECO:0007669"/>
    <property type="project" value="UniProtKB-KW"/>
</dbReference>
<proteinExistence type="predicted"/>
<evidence type="ECO:0000256" key="3">
    <source>
        <dbReference type="ARBA" id="ARBA00023026"/>
    </source>
</evidence>
<evidence type="ECO:0000256" key="1">
    <source>
        <dbReference type="ARBA" id="ARBA00022669"/>
    </source>
</evidence>
<keyword evidence="8" id="KW-1185">Reference proteome</keyword>
<dbReference type="InterPro" id="IPR036779">
    <property type="entry name" value="LysM_dom_sf"/>
</dbReference>
<keyword evidence="2 5" id="KW-0732">Signal</keyword>
<dbReference type="OMA" id="WNSEINT"/>
<evidence type="ECO:0000259" key="6">
    <source>
        <dbReference type="PROSITE" id="PS51782"/>
    </source>
</evidence>
<dbReference type="SMART" id="SM00257">
    <property type="entry name" value="LysM"/>
    <property type="match status" value="3"/>
</dbReference>
<dbReference type="Proteomes" id="UP000000560">
    <property type="component" value="Chromosome IV"/>
</dbReference>
<reference evidence="8" key="2">
    <citation type="journal article" date="2009" name="Fungal Genet. Biol.">
        <title>The 2008 update of the Aspergillus nidulans genome annotation: a community effort.</title>
        <authorList>
            <person name="Wortman J.R."/>
            <person name="Gilsenan J.M."/>
            <person name="Joardar V."/>
            <person name="Deegan J."/>
            <person name="Clutterbuck J."/>
            <person name="Andersen M.R."/>
            <person name="Archer D."/>
            <person name="Bencina M."/>
            <person name="Braus G."/>
            <person name="Coutinho P."/>
            <person name="von Dohren H."/>
            <person name="Doonan J."/>
            <person name="Driessen A.J."/>
            <person name="Durek P."/>
            <person name="Espeso E."/>
            <person name="Fekete E."/>
            <person name="Flipphi M."/>
            <person name="Estrada C.G."/>
            <person name="Geysens S."/>
            <person name="Goldman G."/>
            <person name="de Groot P.W."/>
            <person name="Hansen K."/>
            <person name="Harris S.D."/>
            <person name="Heinekamp T."/>
            <person name="Helmstaedt K."/>
            <person name="Henrissat B."/>
            <person name="Hofmann G."/>
            <person name="Homan T."/>
            <person name="Horio T."/>
            <person name="Horiuchi H."/>
            <person name="James S."/>
            <person name="Jones M."/>
            <person name="Karaffa L."/>
            <person name="Karanyi Z."/>
            <person name="Kato M."/>
            <person name="Keller N."/>
            <person name="Kelly D.E."/>
            <person name="Kiel J.A."/>
            <person name="Kim J.M."/>
            <person name="van der Klei I.J."/>
            <person name="Klis F.M."/>
            <person name="Kovalchuk A."/>
            <person name="Krasevec N."/>
            <person name="Kubicek C.P."/>
            <person name="Liu B."/>
            <person name="Maccabe A."/>
            <person name="Meyer V."/>
            <person name="Mirabito P."/>
            <person name="Miskei M."/>
            <person name="Mos M."/>
            <person name="Mullins J."/>
            <person name="Nelson D.R."/>
            <person name="Nielsen J."/>
            <person name="Oakley B.R."/>
            <person name="Osmani S.A."/>
            <person name="Pakula T."/>
            <person name="Paszewski A."/>
            <person name="Paulsen I."/>
            <person name="Pilsyk S."/>
            <person name="Pocsi I."/>
            <person name="Punt P.J."/>
            <person name="Ram A.F."/>
            <person name="Ren Q."/>
            <person name="Robellet X."/>
            <person name="Robson G."/>
            <person name="Seiboth B."/>
            <person name="van Solingen P."/>
            <person name="Specht T."/>
            <person name="Sun J."/>
            <person name="Taheri-Talesh N."/>
            <person name="Takeshita N."/>
            <person name="Ussery D."/>
            <person name="vanKuyk P.A."/>
            <person name="Visser H."/>
            <person name="van de Vondervoort P.J."/>
            <person name="de Vries R.P."/>
            <person name="Walton J."/>
            <person name="Xiang X."/>
            <person name="Xiong Y."/>
            <person name="Zeng A.P."/>
            <person name="Brandt B.W."/>
            <person name="Cornell M.J."/>
            <person name="van den Hondel C.A."/>
            <person name="Visser J."/>
            <person name="Oliver S.G."/>
            <person name="Turner G."/>
        </authorList>
    </citation>
    <scope>GENOME REANNOTATION</scope>
    <source>
        <strain evidence="8">FGSC A4 / ATCC 38163 / CBS 112.46 / NRRL 194 / M139</strain>
    </source>
</reference>
<dbReference type="CDD" id="cd00118">
    <property type="entry name" value="LysM"/>
    <property type="match status" value="2"/>
</dbReference>
<accession>C8VDX6</accession>
<feature type="compositionally biased region" description="Low complexity" evidence="4">
    <location>
        <begin position="82"/>
        <end position="113"/>
    </location>
</feature>
<dbReference type="PANTHER" id="PTHR34997">
    <property type="entry name" value="AM15"/>
    <property type="match status" value="1"/>
</dbReference>
<evidence type="ECO:0000256" key="2">
    <source>
        <dbReference type="ARBA" id="ARBA00022729"/>
    </source>
</evidence>
<evidence type="ECO:0000256" key="4">
    <source>
        <dbReference type="SAM" id="MobiDB-lite"/>
    </source>
</evidence>
<sequence>MQLVHLLAAGLIPALVSALLRRDVDCLFATTPANGATCQSFASNWGLSVSEFQELNPGTTCPDIDTSKAYCVVGTVTADAPGTTLTTTTSTSTTTTPTNTTTTTQPPTAANPTVPTPTMPGIVDNCDSFYKVSSGDQCDNISQRHSITTAQLRSWNSEINTDCTNLWLDYYICIHVPGATTTSLTTTTTTNAIVTGPTPQQTGIISNCNKYHLVESGDGCASIASAYGISLSNFYSWNPAVGSSCGALWLGYYVCVGTSSSQPTPTSTTSQTTTATATTAPGPSPTQSGLIKTCTSYYKAQVGDTCQAIVQEKYPYVNSLTLFVRWNPAVGSSCSNLLAGYYYCVATELHQPMPGINGRLELERNQSVMAASPVGRPGRRKSEIVAEVMISRKWPSIVPRTPSFVEHFRPFVHLSSLTFQRPPPVDSLFVYLSLFAAGPLKCDLFVSAFLVIEVDTHASQLVNQFGGRLIRLISLYVEQSSSVLEGAKKGGHIRWHILAEDQTQLSSNYRDGCLKTYSIKFWLDESVQGVVPSVLDKSELRKFGRDLGVGLDEIRKLRLDQVVWVCQWLQDAGMIECFEVQENQATAEVNPLEPLGLCPPCCVCPRPAMAQCLSLSLRGHPQPNCYIVPGQEFFLDQEDRGVNFCK</sequence>
<dbReference type="KEGG" id="ani:ANIA_07847"/>
<feature type="signal peptide" evidence="5">
    <location>
        <begin position="1"/>
        <end position="18"/>
    </location>
</feature>
<name>Q5AV33_EMENI</name>
<dbReference type="RefSeq" id="XP_681116.1">
    <property type="nucleotide sequence ID" value="XM_676024.1"/>
</dbReference>
<dbReference type="PROSITE" id="PS51782">
    <property type="entry name" value="LYSM"/>
    <property type="match status" value="4"/>
</dbReference>
<feature type="domain" description="LysM" evidence="6">
    <location>
        <begin position="296"/>
        <end position="345"/>
    </location>
</feature>
<dbReference type="STRING" id="227321.Q5AV33"/>
<dbReference type="PANTHER" id="PTHR34997:SF2">
    <property type="entry name" value="LYSM DOMAIN-CONTAINING PROTEIN-RELATED"/>
    <property type="match status" value="1"/>
</dbReference>
<dbReference type="EMBL" id="BN001304">
    <property type="protein sequence ID" value="CBF80232.1"/>
    <property type="molecule type" value="Genomic_DNA"/>
</dbReference>
<accession>Q5AV33</accession>
<dbReference type="SUPFAM" id="SSF54106">
    <property type="entry name" value="LysM domain"/>
    <property type="match status" value="2"/>
</dbReference>
<keyword evidence="3" id="KW-0843">Virulence</keyword>
<feature type="region of interest" description="Disordered" evidence="4">
    <location>
        <begin position="262"/>
        <end position="287"/>
    </location>
</feature>
<keyword evidence="1" id="KW-0147">Chitin-binding</keyword>
<dbReference type="GeneID" id="2869662"/>
<dbReference type="Gene3D" id="3.10.350.10">
    <property type="entry name" value="LysM domain"/>
    <property type="match status" value="4"/>
</dbReference>
<feature type="chain" id="PRO_5010241343" evidence="5">
    <location>
        <begin position="19"/>
        <end position="646"/>
    </location>
</feature>